<dbReference type="InterPro" id="IPR050482">
    <property type="entry name" value="Sensor_HK_TwoCompSys"/>
</dbReference>
<evidence type="ECO:0000256" key="5">
    <source>
        <dbReference type="ARBA" id="ARBA00022741"/>
    </source>
</evidence>
<keyword evidence="8" id="KW-0902">Two-component regulatory system</keyword>
<comment type="catalytic activity">
    <reaction evidence="1">
        <text>ATP + protein L-histidine = ADP + protein N-phospho-L-histidine.</text>
        <dbReference type="EC" id="2.7.13.3"/>
    </reaction>
</comment>
<evidence type="ECO:0000256" key="2">
    <source>
        <dbReference type="ARBA" id="ARBA00012438"/>
    </source>
</evidence>
<evidence type="ECO:0000259" key="10">
    <source>
        <dbReference type="Pfam" id="PF07730"/>
    </source>
</evidence>
<keyword evidence="4" id="KW-0808">Transferase</keyword>
<evidence type="ECO:0000256" key="1">
    <source>
        <dbReference type="ARBA" id="ARBA00000085"/>
    </source>
</evidence>
<feature type="transmembrane region" description="Helical" evidence="9">
    <location>
        <begin position="17"/>
        <end position="34"/>
    </location>
</feature>
<feature type="transmembrane region" description="Helical" evidence="9">
    <location>
        <begin position="142"/>
        <end position="161"/>
    </location>
</feature>
<keyword evidence="6 11" id="KW-0418">Kinase</keyword>
<gene>
    <name evidence="11" type="ORF">EF294_14405</name>
</gene>
<name>A0A3N4G9S9_9ACTN</name>
<sequence length="385" mass="40083">MPRIARVLNPGRASPDILAVRYVVCALVIVSAVLDTTSVPPWRAAPGWIATAVLVVCLVRGGMHPTAEPRFLPSTSLGDSAIVIGATSIVGVAFAGGATLWVPQLGVAASALAPVVLTMTAALAAVPMLALTVHWWQLPHSGQTLAINLMVAVVVFGWVHLRRYRREVAEVAAAQREIIDSERARAVEAENRRVLAAQLHDVLAHTLSGLIITLQGAALVARREGVSAELAEKLDTATTLAKDGLGEAREAVRSLRDGPAAGAAPLSAWLEPTLKRLGTATGLQVAVAGSPDDLNTGWAAIARSVVMEGLTNSLRHAAGAPVRIEFGPEGLRMLSVGDPDGFTDREHDSGGYGLAGLAERVAAAGGRLTHGPCEEGFELIMAVTT</sequence>
<comment type="caution">
    <text evidence="11">The sequence shown here is derived from an EMBL/GenBank/DDBJ whole genome shotgun (WGS) entry which is preliminary data.</text>
</comment>
<dbReference type="AlphaFoldDB" id="A0A3N4G9S9"/>
<keyword evidence="12" id="KW-1185">Reference proteome</keyword>
<feature type="transmembrane region" description="Helical" evidence="9">
    <location>
        <begin position="115"/>
        <end position="136"/>
    </location>
</feature>
<dbReference type="Gene3D" id="3.30.565.10">
    <property type="entry name" value="Histidine kinase-like ATPase, C-terminal domain"/>
    <property type="match status" value="1"/>
</dbReference>
<evidence type="ECO:0000256" key="4">
    <source>
        <dbReference type="ARBA" id="ARBA00022679"/>
    </source>
</evidence>
<evidence type="ECO:0000256" key="8">
    <source>
        <dbReference type="ARBA" id="ARBA00023012"/>
    </source>
</evidence>
<dbReference type="InterPro" id="IPR011712">
    <property type="entry name" value="Sig_transdc_His_kin_sub3_dim/P"/>
</dbReference>
<keyword evidence="7" id="KW-0067">ATP-binding</keyword>
<dbReference type="Proteomes" id="UP000267536">
    <property type="component" value="Unassembled WGS sequence"/>
</dbReference>
<dbReference type="InterPro" id="IPR036890">
    <property type="entry name" value="HATPase_C_sf"/>
</dbReference>
<evidence type="ECO:0000256" key="3">
    <source>
        <dbReference type="ARBA" id="ARBA00022553"/>
    </source>
</evidence>
<dbReference type="EC" id="2.7.13.3" evidence="2"/>
<accession>A0A3N4G9S9</accession>
<dbReference type="PANTHER" id="PTHR24421:SF10">
    <property type="entry name" value="NITRATE_NITRITE SENSOR PROTEIN NARQ"/>
    <property type="match status" value="1"/>
</dbReference>
<dbReference type="PANTHER" id="PTHR24421">
    <property type="entry name" value="NITRATE/NITRITE SENSOR PROTEIN NARX-RELATED"/>
    <property type="match status" value="1"/>
</dbReference>
<feature type="domain" description="Signal transduction histidine kinase subgroup 3 dimerisation and phosphoacceptor" evidence="10">
    <location>
        <begin position="192"/>
        <end position="257"/>
    </location>
</feature>
<keyword evidence="5" id="KW-0547">Nucleotide-binding</keyword>
<feature type="transmembrane region" description="Helical" evidence="9">
    <location>
        <begin position="83"/>
        <end position="103"/>
    </location>
</feature>
<evidence type="ECO:0000313" key="12">
    <source>
        <dbReference type="Proteomes" id="UP000267536"/>
    </source>
</evidence>
<evidence type="ECO:0000313" key="11">
    <source>
        <dbReference type="EMBL" id="RPA59015.1"/>
    </source>
</evidence>
<evidence type="ECO:0000256" key="9">
    <source>
        <dbReference type="SAM" id="Phobius"/>
    </source>
</evidence>
<evidence type="ECO:0000256" key="7">
    <source>
        <dbReference type="ARBA" id="ARBA00022840"/>
    </source>
</evidence>
<dbReference type="GO" id="GO:0046983">
    <property type="term" value="F:protein dimerization activity"/>
    <property type="evidence" value="ECO:0007669"/>
    <property type="project" value="InterPro"/>
</dbReference>
<dbReference type="GO" id="GO:0000155">
    <property type="term" value="F:phosphorelay sensor kinase activity"/>
    <property type="evidence" value="ECO:0007669"/>
    <property type="project" value="InterPro"/>
</dbReference>
<dbReference type="CDD" id="cd16917">
    <property type="entry name" value="HATPase_UhpB-NarQ-NarX-like"/>
    <property type="match status" value="1"/>
</dbReference>
<keyword evidence="9" id="KW-0812">Transmembrane</keyword>
<dbReference type="Gene3D" id="1.20.5.1930">
    <property type="match status" value="1"/>
</dbReference>
<dbReference type="RefSeq" id="WP_123931216.1">
    <property type="nucleotide sequence ID" value="NZ_JBPSDP010000010.1"/>
</dbReference>
<keyword evidence="9" id="KW-0472">Membrane</keyword>
<dbReference type="OrthoDB" id="227596at2"/>
<keyword evidence="3" id="KW-0597">Phosphoprotein</keyword>
<protein>
    <recommendedName>
        <fullName evidence="2">histidine kinase</fullName>
        <ecNumber evidence="2">2.7.13.3</ecNumber>
    </recommendedName>
</protein>
<dbReference type="EMBL" id="RKMH01000010">
    <property type="protein sequence ID" value="RPA59015.1"/>
    <property type="molecule type" value="Genomic_DNA"/>
</dbReference>
<reference evidence="11 12" key="1">
    <citation type="submission" date="2018-11" db="EMBL/GenBank/DDBJ databases">
        <title>Draft genome sequence of Gordonia sp. RS15-1S isolated from rice stems.</title>
        <authorList>
            <person name="Muangham S."/>
        </authorList>
    </citation>
    <scope>NUCLEOTIDE SEQUENCE [LARGE SCALE GENOMIC DNA]</scope>
    <source>
        <strain evidence="11 12">RS15-1S</strain>
    </source>
</reference>
<keyword evidence="9" id="KW-1133">Transmembrane helix</keyword>
<proteinExistence type="predicted"/>
<dbReference type="GO" id="GO:0005524">
    <property type="term" value="F:ATP binding"/>
    <property type="evidence" value="ECO:0007669"/>
    <property type="project" value="UniProtKB-KW"/>
</dbReference>
<evidence type="ECO:0000256" key="6">
    <source>
        <dbReference type="ARBA" id="ARBA00022777"/>
    </source>
</evidence>
<dbReference type="Pfam" id="PF07730">
    <property type="entry name" value="HisKA_3"/>
    <property type="match status" value="1"/>
</dbReference>
<dbReference type="GO" id="GO:0016020">
    <property type="term" value="C:membrane"/>
    <property type="evidence" value="ECO:0007669"/>
    <property type="project" value="InterPro"/>
</dbReference>
<organism evidence="11 12">
    <name type="scientific">Gordonia oryzae</name>
    <dbReference type="NCBI Taxonomy" id="2487349"/>
    <lineage>
        <taxon>Bacteria</taxon>
        <taxon>Bacillati</taxon>
        <taxon>Actinomycetota</taxon>
        <taxon>Actinomycetes</taxon>
        <taxon>Mycobacteriales</taxon>
        <taxon>Gordoniaceae</taxon>
        <taxon>Gordonia</taxon>
    </lineage>
</organism>